<reference evidence="1 2" key="1">
    <citation type="submission" date="2009-01" db="EMBL/GenBank/DDBJ databases">
        <authorList>
            <person name="Fulton L."/>
            <person name="Clifton S."/>
            <person name="Fulton B."/>
            <person name="Xu J."/>
            <person name="Minx P."/>
            <person name="Pepin K.H."/>
            <person name="Johnson M."/>
            <person name="Bhonagiri V."/>
            <person name="Nash W.E."/>
            <person name="Mardis E.R."/>
            <person name="Wilson R.K."/>
        </authorList>
    </citation>
    <scope>NUCLEOTIDE SEQUENCE [LARGE SCALE GENOMIC DNA]</scope>
    <source>
        <strain evidence="2">DSM 10507 / JCM 14656 / S5a33</strain>
    </source>
</reference>
<gene>
    <name evidence="1" type="ORF">RUMHYD_03611</name>
</gene>
<evidence type="ECO:0000313" key="1">
    <source>
        <dbReference type="EMBL" id="EEG47515.1"/>
    </source>
</evidence>
<accession>C0CRU5</accession>
<protein>
    <submittedName>
        <fullName evidence="1">Uncharacterized protein</fullName>
    </submittedName>
</protein>
<dbReference type="GeneID" id="86823378"/>
<comment type="caution">
    <text evidence="1">The sequence shown here is derived from an EMBL/GenBank/DDBJ whole genome shotgun (WGS) entry which is preliminary data.</text>
</comment>
<keyword evidence="2" id="KW-1185">Reference proteome</keyword>
<name>C0CRU5_BLAHS</name>
<dbReference type="EMBL" id="ACBZ01000190">
    <property type="protein sequence ID" value="EEG47515.1"/>
    <property type="molecule type" value="Genomic_DNA"/>
</dbReference>
<evidence type="ECO:0000313" key="2">
    <source>
        <dbReference type="Proteomes" id="UP000003100"/>
    </source>
</evidence>
<reference evidence="1 2" key="2">
    <citation type="submission" date="2009-02" db="EMBL/GenBank/DDBJ databases">
        <title>Draft genome sequence of Blautia hydrogenotrophica DSM 10507 (Ruminococcus hydrogenotrophicus DSM 10507).</title>
        <authorList>
            <person name="Sudarsanam P."/>
            <person name="Ley R."/>
            <person name="Guruge J."/>
            <person name="Turnbaugh P.J."/>
            <person name="Mahowald M."/>
            <person name="Liep D."/>
            <person name="Gordon J."/>
        </authorList>
    </citation>
    <scope>NUCLEOTIDE SEQUENCE [LARGE SCALE GENOMIC DNA]</scope>
    <source>
        <strain evidence="2">DSM 10507 / JCM 14656 / S5a33</strain>
    </source>
</reference>
<dbReference type="Proteomes" id="UP000003100">
    <property type="component" value="Unassembled WGS sequence"/>
</dbReference>
<proteinExistence type="predicted"/>
<dbReference type="RefSeq" id="WP_005952118.1">
    <property type="nucleotide sequence ID" value="NZ_CP136423.1"/>
</dbReference>
<dbReference type="HOGENOM" id="CLU_2491622_0_0_9"/>
<dbReference type="PATRIC" id="fig|476272.21.peg.290"/>
<organism evidence="1 2">
    <name type="scientific">Blautia hydrogenotrophica (strain DSM 10507 / JCM 14656 / S5a33)</name>
    <name type="common">Ruminococcus hydrogenotrophicus</name>
    <dbReference type="NCBI Taxonomy" id="476272"/>
    <lineage>
        <taxon>Bacteria</taxon>
        <taxon>Bacillati</taxon>
        <taxon>Bacillota</taxon>
        <taxon>Clostridia</taxon>
        <taxon>Lachnospirales</taxon>
        <taxon>Lachnospiraceae</taxon>
        <taxon>Blautia</taxon>
    </lineage>
</organism>
<dbReference type="AlphaFoldDB" id="C0CRU5"/>
<sequence length="86" mass="10013">MKNIKEIEKIYFNFEKLADDYRDLPETLAAHRKTMEFLTAHKMPEKIKLEVDDLLCDIAQEGERQGFLYGFQYAIRLLIGEGGTEA</sequence>